<gene>
    <name evidence="9" type="ORF">RDB_LOCUS111206</name>
</gene>
<reference evidence="9" key="1">
    <citation type="submission" date="2021-01" db="EMBL/GenBank/DDBJ databases">
        <authorList>
            <person name="Kaushik A."/>
        </authorList>
    </citation>
    <scope>NUCLEOTIDE SEQUENCE</scope>
    <source>
        <strain evidence="9">AG6-10EEA</strain>
    </source>
</reference>
<dbReference type="GO" id="GO:0004553">
    <property type="term" value="F:hydrolase activity, hydrolyzing O-glycosyl compounds"/>
    <property type="evidence" value="ECO:0007669"/>
    <property type="project" value="InterPro"/>
</dbReference>
<feature type="region of interest" description="Disordered" evidence="8">
    <location>
        <begin position="6"/>
        <end position="39"/>
    </location>
</feature>
<sequence>MVLLVVNPSHEDERPARDTRTRRQPSPLPRAPRVSPAHRVNLPPEVIRQVVLQVTRTADLASFSLTSRYLNNIATPLLYSTLNFGPAAYRRYKLLGRSRGASGHGYVSVSAESPMGRGEVGSEDNYFDNRSSLCAELLSRSPHLFPYVRSISTNITVPNYAAAVRAARGQRSNEDNTFHEWATILTLPQASGVRHLALSGVSDQHLPVLSAARHLKLTALELSVPPAALPELSQLSTFLQRQRHITHFASQNLADIKGLNDHHLPRLTHIEAPAALACQLAPGRPITTARIFPLTTRRGSGLRSADELLMAIHALAQSTDSVGVTDLTISVLWYSDHRMEDDCRAFFAAIRNSLQHLRHLRVTLWSDLAPNNVDTLFDCILSTLPSLQSLETFEIRTWAEYGISHPCHLPHSTRRAIFDLWKELCPSLGRVAALENHTWTWHIAKIPTRHPTPVRSNSDPDNLTPARRPLPPRPRPASGDWVRLSGRWDWQPSPTPLSQNLTPTSNPSTSRAPANELVAPVSNPHSRSTTPTSTHGPQAEAPGDYCYWLHPTSTVTPTGILDAFGLDAEYCAEDALAGRTCLVLSPNISKWSLGGVPQDVRPQHLKEDFGIFAGPASNRSGRSPYPKARSYSRMILSSLLLPVFGTLLASFVSGSSVLGTRATSNSTYPLPMGLTGSGIYTHDPSIIYNDKSGYYYVFSTHGGVSRSKTLKGPWTAIGSFLPTGCSIITANAGHCDTWAPDVVNINGTYFLYYSISQFGTQNSVIGVATSKTMEYGSWTDHGTVFSSKSGDQYNSIDANVIKADGKLLFTFGSYWADIFQFELAPSGLAPLSPSAPQLTHLVLNQTSPQSAEGGFVYKLQKSNYYYLFYSSGTCCAFDPAALPASGDEYKVFVGRSKSGSGPFVDATGKPLTETGGTLVLASHGNIYAPGGNSVFWDPKSKKDVIAYHYRPRDDIRGDANSMLGLNYLDFSSGWPVLVD</sequence>
<dbReference type="Pfam" id="PF04616">
    <property type="entry name" value="Glyco_hydro_43"/>
    <property type="match status" value="1"/>
</dbReference>
<evidence type="ECO:0000256" key="4">
    <source>
        <dbReference type="ARBA" id="ARBA00023295"/>
    </source>
</evidence>
<feature type="site" description="Important for catalytic activity, responsible for pKa modulation of the active site Glu and correct orientation of both the proton donor and substrate" evidence="7">
    <location>
        <position position="797"/>
    </location>
</feature>
<comment type="similarity">
    <text evidence="2">Belongs to the glycosyl hydrolase 43 family.</text>
</comment>
<feature type="active site" description="Proton acceptor" evidence="6">
    <location>
        <position position="683"/>
    </location>
</feature>
<feature type="region of interest" description="Disordered" evidence="8">
    <location>
        <begin position="449"/>
        <end position="514"/>
    </location>
</feature>
<evidence type="ECO:0000256" key="1">
    <source>
        <dbReference type="ARBA" id="ARBA00004834"/>
    </source>
</evidence>
<organism evidence="9 10">
    <name type="scientific">Rhizoctonia solani</name>
    <dbReference type="NCBI Taxonomy" id="456999"/>
    <lineage>
        <taxon>Eukaryota</taxon>
        <taxon>Fungi</taxon>
        <taxon>Dikarya</taxon>
        <taxon>Basidiomycota</taxon>
        <taxon>Agaricomycotina</taxon>
        <taxon>Agaricomycetes</taxon>
        <taxon>Cantharellales</taxon>
        <taxon>Ceratobasidiaceae</taxon>
        <taxon>Rhizoctonia</taxon>
    </lineage>
</organism>
<feature type="compositionally biased region" description="Polar residues" evidence="8">
    <location>
        <begin position="496"/>
        <end position="512"/>
    </location>
</feature>
<dbReference type="InterPro" id="IPR006710">
    <property type="entry name" value="Glyco_hydro_43"/>
</dbReference>
<dbReference type="InterPro" id="IPR050727">
    <property type="entry name" value="GH43_arabinanases"/>
</dbReference>
<comment type="caution">
    <text evidence="9">The sequence shown here is derived from an EMBL/GenBank/DDBJ whole genome shotgun (WGS) entry which is preliminary data.</text>
</comment>
<evidence type="ECO:0000256" key="3">
    <source>
        <dbReference type="ARBA" id="ARBA00022801"/>
    </source>
</evidence>
<accession>A0A8H3CTV4</accession>
<evidence type="ECO:0000313" key="10">
    <source>
        <dbReference type="Proteomes" id="UP000663853"/>
    </source>
</evidence>
<evidence type="ECO:0000256" key="8">
    <source>
        <dbReference type="SAM" id="MobiDB-lite"/>
    </source>
</evidence>
<dbReference type="EMBL" id="CAJMXA010003517">
    <property type="protein sequence ID" value="CAE6499851.1"/>
    <property type="molecule type" value="Genomic_DNA"/>
</dbReference>
<dbReference type="Proteomes" id="UP000663853">
    <property type="component" value="Unassembled WGS sequence"/>
</dbReference>
<evidence type="ECO:0000256" key="7">
    <source>
        <dbReference type="PIRSR" id="PIRSR606710-2"/>
    </source>
</evidence>
<protein>
    <recommendedName>
        <fullName evidence="5">Endo-1,5-alpha-L-arabinanase A</fullName>
    </recommendedName>
</protein>
<comment type="pathway">
    <text evidence="1">Glycan metabolism; L-arabinan degradation.</text>
</comment>
<dbReference type="AlphaFoldDB" id="A0A8H3CTV4"/>
<keyword evidence="4" id="KW-0326">Glycosidase</keyword>
<name>A0A8H3CTV4_9AGAM</name>
<feature type="compositionally biased region" description="Low complexity" evidence="8">
    <location>
        <begin position="522"/>
        <end position="535"/>
    </location>
</feature>
<evidence type="ECO:0000256" key="2">
    <source>
        <dbReference type="ARBA" id="ARBA00009865"/>
    </source>
</evidence>
<dbReference type="PANTHER" id="PTHR43301:SF3">
    <property type="entry name" value="ARABINAN ENDO-1,5-ALPHA-L-ARABINOSIDASE A-RELATED"/>
    <property type="match status" value="1"/>
</dbReference>
<dbReference type="SUPFAM" id="SSF75005">
    <property type="entry name" value="Arabinanase/levansucrase/invertase"/>
    <property type="match status" value="1"/>
</dbReference>
<evidence type="ECO:0000256" key="5">
    <source>
        <dbReference type="ARBA" id="ARBA00042202"/>
    </source>
</evidence>
<keyword evidence="3" id="KW-0378">Hydrolase</keyword>
<dbReference type="Gene3D" id="2.115.10.20">
    <property type="entry name" value="Glycosyl hydrolase domain, family 43"/>
    <property type="match status" value="1"/>
</dbReference>
<evidence type="ECO:0000313" key="9">
    <source>
        <dbReference type="EMBL" id="CAE6499851.1"/>
    </source>
</evidence>
<evidence type="ECO:0000256" key="6">
    <source>
        <dbReference type="PIRSR" id="PIRSR606710-1"/>
    </source>
</evidence>
<feature type="compositionally biased region" description="Basic and acidic residues" evidence="8">
    <location>
        <begin position="9"/>
        <end position="21"/>
    </location>
</feature>
<proteinExistence type="inferred from homology"/>
<dbReference type="PANTHER" id="PTHR43301">
    <property type="entry name" value="ARABINAN ENDO-1,5-ALPHA-L-ARABINOSIDASE"/>
    <property type="match status" value="1"/>
</dbReference>
<feature type="region of interest" description="Disordered" evidence="8">
    <location>
        <begin position="519"/>
        <end position="538"/>
    </location>
</feature>
<feature type="active site" description="Proton donor" evidence="6">
    <location>
        <position position="852"/>
    </location>
</feature>
<dbReference type="CDD" id="cd18831">
    <property type="entry name" value="GH43_AnAbnA-like"/>
    <property type="match status" value="1"/>
</dbReference>
<dbReference type="InterPro" id="IPR023296">
    <property type="entry name" value="Glyco_hydro_beta-prop_sf"/>
</dbReference>
<dbReference type="GO" id="GO:0005975">
    <property type="term" value="P:carbohydrate metabolic process"/>
    <property type="evidence" value="ECO:0007669"/>
    <property type="project" value="InterPro"/>
</dbReference>